<name>A0A8J5G5Q1_ZINOF</name>
<organism evidence="2 3">
    <name type="scientific">Zingiber officinale</name>
    <name type="common">Ginger</name>
    <name type="synonym">Amomum zingiber</name>
    <dbReference type="NCBI Taxonomy" id="94328"/>
    <lineage>
        <taxon>Eukaryota</taxon>
        <taxon>Viridiplantae</taxon>
        <taxon>Streptophyta</taxon>
        <taxon>Embryophyta</taxon>
        <taxon>Tracheophyta</taxon>
        <taxon>Spermatophyta</taxon>
        <taxon>Magnoliopsida</taxon>
        <taxon>Liliopsida</taxon>
        <taxon>Zingiberales</taxon>
        <taxon>Zingiberaceae</taxon>
        <taxon>Zingiber</taxon>
    </lineage>
</organism>
<sequence length="223" mass="25481">MQMTTGGWMGVVYSTLTNERGYCGQRLFRSAKAEAIVTDSRRWHKVTRKAVILDEITNYVQSLQRQLEPVRWSARRARLFIFLKFCYCRRAQEISRALSKQRQLLTAVPPSQRKSRDRQSDDNLQAPISGGKDGQPSDFASIFFETRKKGDHIVDLDAMEKYDDICEVVREGSSLSNIKLVEKCYGPQRHDHVFGHGGGVRPKDVRGPIASNQELHHENVTLC</sequence>
<dbReference type="AlphaFoldDB" id="A0A8J5G5Q1"/>
<proteinExistence type="predicted"/>
<protein>
    <submittedName>
        <fullName evidence="2">Uncharacterized protein</fullName>
    </submittedName>
</protein>
<comment type="caution">
    <text evidence="2">The sequence shown here is derived from an EMBL/GenBank/DDBJ whole genome shotgun (WGS) entry which is preliminary data.</text>
</comment>
<evidence type="ECO:0000256" key="1">
    <source>
        <dbReference type="SAM" id="MobiDB-lite"/>
    </source>
</evidence>
<dbReference type="Proteomes" id="UP000734854">
    <property type="component" value="Unassembled WGS sequence"/>
</dbReference>
<keyword evidence="3" id="KW-1185">Reference proteome</keyword>
<dbReference type="EMBL" id="JACMSC010000011">
    <property type="protein sequence ID" value="KAG6498659.1"/>
    <property type="molecule type" value="Genomic_DNA"/>
</dbReference>
<reference evidence="2 3" key="1">
    <citation type="submission" date="2020-08" db="EMBL/GenBank/DDBJ databases">
        <title>Plant Genome Project.</title>
        <authorList>
            <person name="Zhang R.-G."/>
        </authorList>
    </citation>
    <scope>NUCLEOTIDE SEQUENCE [LARGE SCALE GENOMIC DNA]</scope>
    <source>
        <tissue evidence="2">Rhizome</tissue>
    </source>
</reference>
<feature type="region of interest" description="Disordered" evidence="1">
    <location>
        <begin position="105"/>
        <end position="137"/>
    </location>
</feature>
<dbReference type="PANTHER" id="PTHR33499:SF40">
    <property type="entry name" value="TRANSPOSASE-ASSOCIATED DOMAIN-CONTAINING PROTEIN"/>
    <property type="match status" value="1"/>
</dbReference>
<dbReference type="PANTHER" id="PTHR33499">
    <property type="entry name" value="OS12G0282400 PROTEIN-RELATED"/>
    <property type="match status" value="1"/>
</dbReference>
<accession>A0A8J5G5Q1</accession>
<evidence type="ECO:0000313" key="2">
    <source>
        <dbReference type="EMBL" id="KAG6498659.1"/>
    </source>
</evidence>
<gene>
    <name evidence="2" type="ORF">ZIOFF_038381</name>
</gene>
<evidence type="ECO:0000313" key="3">
    <source>
        <dbReference type="Proteomes" id="UP000734854"/>
    </source>
</evidence>